<evidence type="ECO:0000256" key="4">
    <source>
        <dbReference type="ARBA" id="ARBA00022692"/>
    </source>
</evidence>
<evidence type="ECO:0000256" key="13">
    <source>
        <dbReference type="ARBA" id="ARBA00023180"/>
    </source>
</evidence>
<dbReference type="EMBL" id="UZAM01017028">
    <property type="protein sequence ID" value="VDP45668.1"/>
    <property type="molecule type" value="Genomic_DNA"/>
</dbReference>
<dbReference type="InterPro" id="IPR013783">
    <property type="entry name" value="Ig-like_fold"/>
</dbReference>
<proteinExistence type="inferred from homology"/>
<evidence type="ECO:0000313" key="18">
    <source>
        <dbReference type="Proteomes" id="UP000270296"/>
    </source>
</evidence>
<dbReference type="WBParaSite" id="SBAD_0001252801-mRNA-1">
    <property type="protein sequence ID" value="SBAD_0001252801-mRNA-1"/>
    <property type="gene ID" value="SBAD_0001252801"/>
</dbReference>
<evidence type="ECO:0000256" key="14">
    <source>
        <dbReference type="ARBA" id="ARBA00023319"/>
    </source>
</evidence>
<keyword evidence="9" id="KW-1133">Transmembrane helix</keyword>
<reference evidence="19" key="1">
    <citation type="submission" date="2016-06" db="UniProtKB">
        <authorList>
            <consortium name="WormBaseParasite"/>
        </authorList>
    </citation>
    <scope>IDENTIFICATION</scope>
</reference>
<evidence type="ECO:0000256" key="8">
    <source>
        <dbReference type="ARBA" id="ARBA00022912"/>
    </source>
</evidence>
<name>A0A183J8C5_9BILA</name>
<keyword evidence="6" id="KW-0677">Repeat</keyword>
<evidence type="ECO:0000256" key="3">
    <source>
        <dbReference type="ARBA" id="ARBA00013064"/>
    </source>
</evidence>
<feature type="domain" description="Ig-like" evidence="16">
    <location>
        <begin position="48"/>
        <end position="131"/>
    </location>
</feature>
<evidence type="ECO:0000259" key="16">
    <source>
        <dbReference type="PROSITE" id="PS50835"/>
    </source>
</evidence>
<dbReference type="OrthoDB" id="10253954at2759"/>
<dbReference type="PROSITE" id="PS50835">
    <property type="entry name" value="IG_LIKE"/>
    <property type="match status" value="1"/>
</dbReference>
<evidence type="ECO:0000256" key="2">
    <source>
        <dbReference type="ARBA" id="ARBA00010504"/>
    </source>
</evidence>
<organism evidence="19">
    <name type="scientific">Soboliphyme baturini</name>
    <dbReference type="NCBI Taxonomy" id="241478"/>
    <lineage>
        <taxon>Eukaryota</taxon>
        <taxon>Metazoa</taxon>
        <taxon>Ecdysozoa</taxon>
        <taxon>Nematoda</taxon>
        <taxon>Enoplea</taxon>
        <taxon>Dorylaimia</taxon>
        <taxon>Dioctophymatida</taxon>
        <taxon>Dioctophymatoidea</taxon>
        <taxon>Soboliphymatidae</taxon>
        <taxon>Soboliphyme</taxon>
    </lineage>
</organism>
<evidence type="ECO:0000313" key="19">
    <source>
        <dbReference type="WBParaSite" id="SBAD_0001252801-mRNA-1"/>
    </source>
</evidence>
<evidence type="ECO:0000256" key="15">
    <source>
        <dbReference type="ARBA" id="ARBA00051722"/>
    </source>
</evidence>
<dbReference type="InterPro" id="IPR036179">
    <property type="entry name" value="Ig-like_dom_sf"/>
</dbReference>
<evidence type="ECO:0000256" key="11">
    <source>
        <dbReference type="ARBA" id="ARBA00023157"/>
    </source>
</evidence>
<dbReference type="GO" id="GO:0030424">
    <property type="term" value="C:axon"/>
    <property type="evidence" value="ECO:0007669"/>
    <property type="project" value="TreeGrafter"/>
</dbReference>
<sequence length="134" mass="14952">VKTILGSLVIQRSSEEDEGKYECVARNDKGVVHSRSAHLYVKVRRVPPNFSIPPHRKYPVMPGGSVNLTCVAFGHPMPRVFWRKGAHNLEDPAQSPYGRNVLMLQDVENTENYTCVAFSNLGNIEAVTTVEVKC</sequence>
<dbReference type="GO" id="GO:0005886">
    <property type="term" value="C:plasma membrane"/>
    <property type="evidence" value="ECO:0007669"/>
    <property type="project" value="TreeGrafter"/>
</dbReference>
<keyword evidence="13" id="KW-0325">Glycoprotein</keyword>
<reference evidence="17 18" key="2">
    <citation type="submission" date="2018-11" db="EMBL/GenBank/DDBJ databases">
        <authorList>
            <consortium name="Pathogen Informatics"/>
        </authorList>
    </citation>
    <scope>NUCLEOTIDE SEQUENCE [LARGE SCALE GENOMIC DNA]</scope>
</reference>
<keyword evidence="14" id="KW-0393">Immunoglobulin domain</keyword>
<evidence type="ECO:0000256" key="6">
    <source>
        <dbReference type="ARBA" id="ARBA00022737"/>
    </source>
</evidence>
<dbReference type="SMART" id="SM00408">
    <property type="entry name" value="IGc2"/>
    <property type="match status" value="1"/>
</dbReference>
<evidence type="ECO:0000256" key="1">
    <source>
        <dbReference type="ARBA" id="ARBA00004167"/>
    </source>
</evidence>
<evidence type="ECO:0000256" key="10">
    <source>
        <dbReference type="ARBA" id="ARBA00023136"/>
    </source>
</evidence>
<comment type="subcellular location">
    <subcellularLocation>
        <location evidence="1">Membrane</location>
        <topology evidence="1">Single-pass membrane protein</topology>
    </subcellularLocation>
</comment>
<evidence type="ECO:0000256" key="12">
    <source>
        <dbReference type="ARBA" id="ARBA00023170"/>
    </source>
</evidence>
<dbReference type="InterPro" id="IPR003599">
    <property type="entry name" value="Ig_sub"/>
</dbReference>
<dbReference type="GO" id="GO:0098632">
    <property type="term" value="F:cell-cell adhesion mediator activity"/>
    <property type="evidence" value="ECO:0007669"/>
    <property type="project" value="TreeGrafter"/>
</dbReference>
<accession>A0A183J8C5</accession>
<keyword evidence="10" id="KW-0472">Membrane</keyword>
<comment type="similarity">
    <text evidence="2">Belongs to the protein-tyrosine phosphatase family. Receptor class 2A subfamily.</text>
</comment>
<dbReference type="GO" id="GO:0007156">
    <property type="term" value="P:homophilic cell adhesion via plasma membrane adhesion molecules"/>
    <property type="evidence" value="ECO:0007669"/>
    <property type="project" value="TreeGrafter"/>
</dbReference>
<keyword evidence="18" id="KW-1185">Reference proteome</keyword>
<evidence type="ECO:0000256" key="9">
    <source>
        <dbReference type="ARBA" id="ARBA00022989"/>
    </source>
</evidence>
<dbReference type="FunFam" id="2.60.40.10:FF:000010">
    <property type="entry name" value="receptor-type tyrosine-protein phosphatase delta isoform X1"/>
    <property type="match status" value="1"/>
</dbReference>
<protein>
    <recommendedName>
        <fullName evidence="3">protein-tyrosine-phosphatase</fullName>
        <ecNumber evidence="3">3.1.3.48</ecNumber>
    </recommendedName>
</protein>
<dbReference type="Proteomes" id="UP000270296">
    <property type="component" value="Unassembled WGS sequence"/>
</dbReference>
<evidence type="ECO:0000256" key="5">
    <source>
        <dbReference type="ARBA" id="ARBA00022729"/>
    </source>
</evidence>
<dbReference type="EC" id="3.1.3.48" evidence="3"/>
<keyword evidence="12" id="KW-0675">Receptor</keyword>
<comment type="catalytic activity">
    <reaction evidence="15">
        <text>O-phospho-L-tyrosyl-[protein] + H2O = L-tyrosyl-[protein] + phosphate</text>
        <dbReference type="Rhea" id="RHEA:10684"/>
        <dbReference type="Rhea" id="RHEA-COMP:10136"/>
        <dbReference type="Rhea" id="RHEA-COMP:20101"/>
        <dbReference type="ChEBI" id="CHEBI:15377"/>
        <dbReference type="ChEBI" id="CHEBI:43474"/>
        <dbReference type="ChEBI" id="CHEBI:46858"/>
        <dbReference type="ChEBI" id="CHEBI:61978"/>
        <dbReference type="EC" id="3.1.3.48"/>
    </reaction>
</comment>
<dbReference type="PANTHER" id="PTHR10075">
    <property type="entry name" value="BASIGIN RELATED"/>
    <property type="match status" value="1"/>
</dbReference>
<dbReference type="InterPro" id="IPR007110">
    <property type="entry name" value="Ig-like_dom"/>
</dbReference>
<evidence type="ECO:0000313" key="17">
    <source>
        <dbReference type="EMBL" id="VDP45668.1"/>
    </source>
</evidence>
<keyword evidence="8" id="KW-0904">Protein phosphatase</keyword>
<keyword evidence="4" id="KW-0812">Transmembrane</keyword>
<keyword evidence="11" id="KW-1015">Disulfide bond</keyword>
<gene>
    <name evidence="17" type="ORF">SBAD_LOCUS12123</name>
</gene>
<dbReference type="AlphaFoldDB" id="A0A183J8C5"/>
<dbReference type="PANTHER" id="PTHR10075:SF100">
    <property type="entry name" value="FASCICLIN-2"/>
    <property type="match status" value="1"/>
</dbReference>
<dbReference type="SUPFAM" id="SSF48726">
    <property type="entry name" value="Immunoglobulin"/>
    <property type="match status" value="2"/>
</dbReference>
<dbReference type="GO" id="GO:0070593">
    <property type="term" value="P:dendrite self-avoidance"/>
    <property type="evidence" value="ECO:0007669"/>
    <property type="project" value="TreeGrafter"/>
</dbReference>
<keyword evidence="7" id="KW-0378">Hydrolase</keyword>
<dbReference type="GO" id="GO:0004725">
    <property type="term" value="F:protein tyrosine phosphatase activity"/>
    <property type="evidence" value="ECO:0007669"/>
    <property type="project" value="UniProtKB-EC"/>
</dbReference>
<dbReference type="Pfam" id="PF13927">
    <property type="entry name" value="Ig_3"/>
    <property type="match status" value="1"/>
</dbReference>
<dbReference type="Gene3D" id="2.60.40.10">
    <property type="entry name" value="Immunoglobulins"/>
    <property type="match status" value="2"/>
</dbReference>
<dbReference type="InterPro" id="IPR003598">
    <property type="entry name" value="Ig_sub2"/>
</dbReference>
<evidence type="ECO:0000256" key="7">
    <source>
        <dbReference type="ARBA" id="ARBA00022801"/>
    </source>
</evidence>
<keyword evidence="5" id="KW-0732">Signal</keyword>
<dbReference type="SMART" id="SM00409">
    <property type="entry name" value="IG"/>
    <property type="match status" value="2"/>
</dbReference>
<dbReference type="GO" id="GO:0007411">
    <property type="term" value="P:axon guidance"/>
    <property type="evidence" value="ECO:0007669"/>
    <property type="project" value="TreeGrafter"/>
</dbReference>